<protein>
    <recommendedName>
        <fullName evidence="2">General secretion pathway GspH domain-containing protein</fullName>
    </recommendedName>
</protein>
<dbReference type="Gene3D" id="3.30.700.10">
    <property type="entry name" value="Glycoprotein, Type 4 Pilin"/>
    <property type="match status" value="1"/>
</dbReference>
<sequence length="165" mass="18171">MTVMKHYKNQIMKSFKGFSLIELIVMIALLGLLAAVASTRIKDISINVRVSAAINQITSDLSLTKEMALANHKSMSITFDENLNYYIVRQDGNIMTDYPGSNDGIINISEGTFVGVEITDANINGSNILNIDKWGNILNNGAVTLNGTHIIEISRLTGHWEITNE</sequence>
<dbReference type="NCBIfam" id="TIGR02532">
    <property type="entry name" value="IV_pilin_GFxxxE"/>
    <property type="match status" value="1"/>
</dbReference>
<dbReference type="SUPFAM" id="SSF54523">
    <property type="entry name" value="Pili subunits"/>
    <property type="match status" value="1"/>
</dbReference>
<dbReference type="Pfam" id="PF07963">
    <property type="entry name" value="N_methyl"/>
    <property type="match status" value="1"/>
</dbReference>
<dbReference type="InterPro" id="IPR045584">
    <property type="entry name" value="Pilin-like"/>
</dbReference>
<dbReference type="AlphaFoldDB" id="A0A382Q9S3"/>
<proteinExistence type="predicted"/>
<dbReference type="PROSITE" id="PS00409">
    <property type="entry name" value="PROKAR_NTER_METHYL"/>
    <property type="match status" value="1"/>
</dbReference>
<name>A0A382Q9S3_9ZZZZ</name>
<evidence type="ECO:0008006" key="2">
    <source>
        <dbReference type="Google" id="ProtNLM"/>
    </source>
</evidence>
<dbReference type="InterPro" id="IPR012902">
    <property type="entry name" value="N_methyl_site"/>
</dbReference>
<reference evidence="1" key="1">
    <citation type="submission" date="2018-05" db="EMBL/GenBank/DDBJ databases">
        <authorList>
            <person name="Lanie J.A."/>
            <person name="Ng W.-L."/>
            <person name="Kazmierczak K.M."/>
            <person name="Andrzejewski T.M."/>
            <person name="Davidsen T.M."/>
            <person name="Wayne K.J."/>
            <person name="Tettelin H."/>
            <person name="Glass J.I."/>
            <person name="Rusch D."/>
            <person name="Podicherti R."/>
            <person name="Tsui H.-C.T."/>
            <person name="Winkler M.E."/>
        </authorList>
    </citation>
    <scope>NUCLEOTIDE SEQUENCE</scope>
</reference>
<gene>
    <name evidence="1" type="ORF">METZ01_LOCUS335173</name>
</gene>
<organism evidence="1">
    <name type="scientific">marine metagenome</name>
    <dbReference type="NCBI Taxonomy" id="408172"/>
    <lineage>
        <taxon>unclassified sequences</taxon>
        <taxon>metagenomes</taxon>
        <taxon>ecological metagenomes</taxon>
    </lineage>
</organism>
<accession>A0A382Q9S3</accession>
<dbReference type="EMBL" id="UINC01112992">
    <property type="protein sequence ID" value="SVC82319.1"/>
    <property type="molecule type" value="Genomic_DNA"/>
</dbReference>
<evidence type="ECO:0000313" key="1">
    <source>
        <dbReference type="EMBL" id="SVC82319.1"/>
    </source>
</evidence>